<dbReference type="PANTHER" id="PTHR13403:SF6">
    <property type="entry name" value="SNURPORTIN-1"/>
    <property type="match status" value="1"/>
</dbReference>
<organism evidence="14 15">
    <name type="scientific">Paragonimus heterotremus</name>
    <dbReference type="NCBI Taxonomy" id="100268"/>
    <lineage>
        <taxon>Eukaryota</taxon>
        <taxon>Metazoa</taxon>
        <taxon>Spiralia</taxon>
        <taxon>Lophotrochozoa</taxon>
        <taxon>Platyhelminthes</taxon>
        <taxon>Trematoda</taxon>
        <taxon>Digenea</taxon>
        <taxon>Plagiorchiida</taxon>
        <taxon>Troglotremata</taxon>
        <taxon>Troglotrematidae</taxon>
        <taxon>Paragonimus</taxon>
    </lineage>
</organism>
<dbReference type="InterPro" id="IPR024721">
    <property type="entry name" value="Snurportin-1_N"/>
</dbReference>
<accession>A0A8J4THF7</accession>
<keyword evidence="8" id="KW-0694">RNA-binding</keyword>
<dbReference type="GO" id="GO:0005737">
    <property type="term" value="C:cytoplasm"/>
    <property type="evidence" value="ECO:0007669"/>
    <property type="project" value="UniProtKB-SubCell"/>
</dbReference>
<evidence type="ECO:0000256" key="8">
    <source>
        <dbReference type="ARBA" id="ARBA00022884"/>
    </source>
</evidence>
<protein>
    <recommendedName>
        <fullName evidence="5">Snurportin-1</fullName>
    </recommendedName>
    <alternativeName>
        <fullName evidence="10">RNA U transporter 1</fullName>
    </alternativeName>
</protein>
<dbReference type="GO" id="GO:0061015">
    <property type="term" value="P:snRNA import into nucleus"/>
    <property type="evidence" value="ECO:0007669"/>
    <property type="project" value="InterPro"/>
</dbReference>
<keyword evidence="15" id="KW-1185">Reference proteome</keyword>
<sequence>MGDSELDRLSTQLEVDVAVGDTFLHAVVDEKVRHPRVSLYKNRGRAVDQERRWRQELEAIRRKTKRLGTFDLNRNLHVLEVDRPISEVEEALTNSHPWVSKPSNYRGTSWRSYSKRLMLAEWLLFMPETFATDYRMKLCPKGRHVLVFAAKGLTRVLSRTGGLIMKTVSRLPGGGLGQSEYQNAIYCSMLDCIMVSEQVDSMQLSDAMACVPRESTPIEFKVLDLIRFRGTSYTQLPFRERCLWLEKFLRDQIEEATDGDPVRFEILPAHDCDDETMTSVFSVKPHFELDGILFYHEAVIYETGATPLMGWLKPYMLPEWFPHLSFHPDYMRDIPDDYTTYLNEVQKQEKQARRSGDRMPSALLSGNDQSG</sequence>
<dbReference type="OrthoDB" id="10003593at2759"/>
<evidence type="ECO:0000259" key="13">
    <source>
        <dbReference type="PROSITE" id="PS51214"/>
    </source>
</evidence>
<comment type="subcellular location">
    <subcellularLocation>
        <location evidence="3">Cytoplasm</location>
    </subcellularLocation>
    <subcellularLocation>
        <location evidence="2">Nucleus</location>
    </subcellularLocation>
</comment>
<evidence type="ECO:0000256" key="9">
    <source>
        <dbReference type="ARBA" id="ARBA00023242"/>
    </source>
</evidence>
<evidence type="ECO:0000256" key="10">
    <source>
        <dbReference type="ARBA" id="ARBA00031454"/>
    </source>
</evidence>
<feature type="region of interest" description="Disordered" evidence="12">
    <location>
        <begin position="348"/>
        <end position="371"/>
    </location>
</feature>
<dbReference type="Pfam" id="PF11538">
    <property type="entry name" value="Snurportin1"/>
    <property type="match status" value="1"/>
</dbReference>
<evidence type="ECO:0000313" key="15">
    <source>
        <dbReference type="Proteomes" id="UP000748531"/>
    </source>
</evidence>
<evidence type="ECO:0000256" key="4">
    <source>
        <dbReference type="ARBA" id="ARBA00007540"/>
    </source>
</evidence>
<dbReference type="InterPro" id="IPR002652">
    <property type="entry name" value="Importin-a_IBB"/>
</dbReference>
<evidence type="ECO:0000256" key="5">
    <source>
        <dbReference type="ARBA" id="ARBA00016034"/>
    </source>
</evidence>
<keyword evidence="7" id="KW-0963">Cytoplasm</keyword>
<feature type="domain" description="IBB" evidence="13">
    <location>
        <begin position="20"/>
        <end position="83"/>
    </location>
</feature>
<dbReference type="GO" id="GO:0005634">
    <property type="term" value="C:nucleus"/>
    <property type="evidence" value="ECO:0007669"/>
    <property type="project" value="UniProtKB-SubCell"/>
</dbReference>
<name>A0A8J4THF7_9TREM</name>
<evidence type="ECO:0000256" key="7">
    <source>
        <dbReference type="ARBA" id="ARBA00022490"/>
    </source>
</evidence>
<dbReference type="PROSITE" id="PS51214">
    <property type="entry name" value="IBB"/>
    <property type="match status" value="1"/>
</dbReference>
<dbReference type="EMBL" id="LUCH01002477">
    <property type="protein sequence ID" value="KAF5401431.1"/>
    <property type="molecule type" value="Genomic_DNA"/>
</dbReference>
<evidence type="ECO:0000313" key="14">
    <source>
        <dbReference type="EMBL" id="KAF5401431.1"/>
    </source>
</evidence>
<dbReference type="GO" id="GO:0061608">
    <property type="term" value="F:nuclear import signal receptor activity"/>
    <property type="evidence" value="ECO:0007669"/>
    <property type="project" value="InterPro"/>
</dbReference>
<feature type="compositionally biased region" description="Basic and acidic residues" evidence="12">
    <location>
        <begin position="348"/>
        <end position="357"/>
    </location>
</feature>
<dbReference type="PANTHER" id="PTHR13403">
    <property type="entry name" value="SNURPORTIN1 RNUT1 PROTEIN RNA, U TRANSPORTER 1"/>
    <property type="match status" value="1"/>
</dbReference>
<reference evidence="14" key="1">
    <citation type="submission" date="2019-05" db="EMBL/GenBank/DDBJ databases">
        <title>Annotation for the trematode Paragonimus heterotremus.</title>
        <authorList>
            <person name="Choi Y.-J."/>
        </authorList>
    </citation>
    <scope>NUCLEOTIDE SEQUENCE</scope>
    <source>
        <strain evidence="14">LC</strain>
    </source>
</reference>
<proteinExistence type="inferred from homology"/>
<dbReference type="SUPFAM" id="SSF56091">
    <property type="entry name" value="DNA ligase/mRNA capping enzyme, catalytic domain"/>
    <property type="match status" value="1"/>
</dbReference>
<dbReference type="InterPro" id="IPR047857">
    <property type="entry name" value="Snurportin1_C"/>
</dbReference>
<comment type="similarity">
    <text evidence="4">Belongs to the snurportin family.</text>
</comment>
<evidence type="ECO:0000256" key="12">
    <source>
        <dbReference type="SAM" id="MobiDB-lite"/>
    </source>
</evidence>
<evidence type="ECO:0000256" key="6">
    <source>
        <dbReference type="ARBA" id="ARBA00022448"/>
    </source>
</evidence>
<dbReference type="GO" id="GO:0006606">
    <property type="term" value="P:protein import into nucleus"/>
    <property type="evidence" value="ECO:0007669"/>
    <property type="project" value="InterPro"/>
</dbReference>
<dbReference type="Proteomes" id="UP000748531">
    <property type="component" value="Unassembled WGS sequence"/>
</dbReference>
<gene>
    <name evidence="14" type="ORF">PHET_05012</name>
</gene>
<dbReference type="AlphaFoldDB" id="A0A8J4THF7"/>
<dbReference type="Gene3D" id="3.30.470.30">
    <property type="entry name" value="DNA ligase/mRNA capping enzyme"/>
    <property type="match status" value="1"/>
</dbReference>
<keyword evidence="6 11" id="KW-0813">Transport</keyword>
<dbReference type="InterPro" id="IPR017336">
    <property type="entry name" value="Snurportin-1"/>
</dbReference>
<dbReference type="Pfam" id="PF21974">
    <property type="entry name" value="SPN1_m3Gcap_bd"/>
    <property type="match status" value="1"/>
</dbReference>
<comment type="function">
    <text evidence="1">Functions as an U snRNP-specific nuclear import adapter. Involved in the trimethylguanosine (m3G)-cap-dependent nuclear import of U snRNPs. Binds specifically to the terminal m3G-cap U snRNAs.</text>
</comment>
<evidence type="ECO:0000256" key="1">
    <source>
        <dbReference type="ARBA" id="ARBA00003975"/>
    </source>
</evidence>
<keyword evidence="9" id="KW-0539">Nucleus</keyword>
<evidence type="ECO:0000256" key="11">
    <source>
        <dbReference type="PROSITE-ProRule" id="PRU00561"/>
    </source>
</evidence>
<comment type="caution">
    <text evidence="14">The sequence shown here is derived from an EMBL/GenBank/DDBJ whole genome shotgun (WGS) entry which is preliminary data.</text>
</comment>
<evidence type="ECO:0000256" key="2">
    <source>
        <dbReference type="ARBA" id="ARBA00004123"/>
    </source>
</evidence>
<evidence type="ECO:0000256" key="3">
    <source>
        <dbReference type="ARBA" id="ARBA00004496"/>
    </source>
</evidence>
<dbReference type="GO" id="GO:0003723">
    <property type="term" value="F:RNA binding"/>
    <property type="evidence" value="ECO:0007669"/>
    <property type="project" value="UniProtKB-KW"/>
</dbReference>